<feature type="compositionally biased region" description="Low complexity" evidence="1">
    <location>
        <begin position="60"/>
        <end position="71"/>
    </location>
</feature>
<proteinExistence type="predicted"/>
<dbReference type="RefSeq" id="WP_007341182.1">
    <property type="nucleotide sequence ID" value="NZ_GL878494.1"/>
</dbReference>
<keyword evidence="3" id="KW-1185">Reference proteome</keyword>
<protein>
    <recommendedName>
        <fullName evidence="4">Periplasmic protein</fullName>
    </recommendedName>
</protein>
<organism evidence="2 3">
    <name type="scientific">Neisseria bacilliformis ATCC BAA-1200</name>
    <dbReference type="NCBI Taxonomy" id="888742"/>
    <lineage>
        <taxon>Bacteria</taxon>
        <taxon>Pseudomonadati</taxon>
        <taxon>Pseudomonadota</taxon>
        <taxon>Betaproteobacteria</taxon>
        <taxon>Neisseriales</taxon>
        <taxon>Neisseriaceae</taxon>
        <taxon>Neisseria</taxon>
    </lineage>
</organism>
<evidence type="ECO:0000313" key="2">
    <source>
        <dbReference type="EMBL" id="EGF12187.1"/>
    </source>
</evidence>
<name>F2B8R7_9NEIS</name>
<dbReference type="OrthoDB" id="8613869at2"/>
<sequence>MKWLFFALVALNLIVFGGTTLTKIIAEQEADLAVRRKEAGEKLARTASELSEPMVKPKNAGAAQAPASAPARTNGDWVNDNGGAQEVFVEPADTEEDAAKRIAAREKWMQDEKARQTAIRQEAERRRRTGESAPYGSYATDDAAAGARGGRQCTATASVTIPEDDYHRIKGLLARWPHAANRSVERREAPKGKTTYAVWTPINIDAGSQMQALQEKGFNTVLMEGGISVGIRADRGQAQALLSRLQGAGFNGQLREINSAGGGGQSVAKMQVTFMTVNDNDAKAIQNIVGQYGRLTRNRCR</sequence>
<accession>F2B8R7</accession>
<reference evidence="2 3" key="1">
    <citation type="submission" date="2011-02" db="EMBL/GenBank/DDBJ databases">
        <authorList>
            <person name="Muzny D."/>
            <person name="Qin X."/>
            <person name="Deng J."/>
            <person name="Jiang H."/>
            <person name="Liu Y."/>
            <person name="Qu J."/>
            <person name="Song X.-Z."/>
            <person name="Zhang L."/>
            <person name="Thornton R."/>
            <person name="Coyle M."/>
            <person name="Francisco L."/>
            <person name="Jackson L."/>
            <person name="Javaid M."/>
            <person name="Korchina V."/>
            <person name="Kovar C."/>
            <person name="Mata R."/>
            <person name="Mathew T."/>
            <person name="Ngo R."/>
            <person name="Nguyen L."/>
            <person name="Nguyen N."/>
            <person name="Okwuonu G."/>
            <person name="Ongeri F."/>
            <person name="Pham C."/>
            <person name="Simmons D."/>
            <person name="Wilczek-Boney K."/>
            <person name="Hale W."/>
            <person name="Jakkamsetti A."/>
            <person name="Pham P."/>
            <person name="Ruth R."/>
            <person name="San Lucas F."/>
            <person name="Warren J."/>
            <person name="Zhang J."/>
            <person name="Zhao Z."/>
            <person name="Zhou C."/>
            <person name="Zhu D."/>
            <person name="Lee S."/>
            <person name="Bess C."/>
            <person name="Blankenburg K."/>
            <person name="Forbes L."/>
            <person name="Fu Q."/>
            <person name="Gubbala S."/>
            <person name="Hirani K."/>
            <person name="Jayaseelan J.C."/>
            <person name="Lara F."/>
            <person name="Munidasa M."/>
            <person name="Palculict T."/>
            <person name="Patil S."/>
            <person name="Pu L.-L."/>
            <person name="Saada N."/>
            <person name="Tang L."/>
            <person name="Weissenberger G."/>
            <person name="Zhu Y."/>
            <person name="Hemphill L."/>
            <person name="Shang Y."/>
            <person name="Youmans B."/>
            <person name="Ayvaz T."/>
            <person name="Ross M."/>
            <person name="Santibanez J."/>
            <person name="Aqrawi P."/>
            <person name="Gross S."/>
            <person name="Joshi V."/>
            <person name="Fowler G."/>
            <person name="Nazareth L."/>
            <person name="Reid J."/>
            <person name="Worley K."/>
            <person name="Petrosino J."/>
            <person name="Highlander S."/>
            <person name="Gibbs R."/>
        </authorList>
    </citation>
    <scope>NUCLEOTIDE SEQUENCE [LARGE SCALE GENOMIC DNA]</scope>
    <source>
        <strain evidence="2 3">ATCC BAA-1200</strain>
    </source>
</reference>
<evidence type="ECO:0008006" key="4">
    <source>
        <dbReference type="Google" id="ProtNLM"/>
    </source>
</evidence>
<comment type="caution">
    <text evidence="2">The sequence shown here is derived from an EMBL/GenBank/DDBJ whole genome shotgun (WGS) entry which is preliminary data.</text>
</comment>
<feature type="region of interest" description="Disordered" evidence="1">
    <location>
        <begin position="47"/>
        <end position="75"/>
    </location>
</feature>
<gene>
    <name evidence="2" type="ORF">HMPREF9123_0167</name>
</gene>
<feature type="region of interest" description="Disordered" evidence="1">
    <location>
        <begin position="115"/>
        <end position="144"/>
    </location>
</feature>
<dbReference type="Proteomes" id="UP000004105">
    <property type="component" value="Unassembled WGS sequence"/>
</dbReference>
<feature type="compositionally biased region" description="Basic and acidic residues" evidence="1">
    <location>
        <begin position="115"/>
        <end position="125"/>
    </location>
</feature>
<dbReference type="AlphaFoldDB" id="F2B8R7"/>
<dbReference type="EMBL" id="AFAY01000003">
    <property type="protein sequence ID" value="EGF12187.1"/>
    <property type="molecule type" value="Genomic_DNA"/>
</dbReference>
<evidence type="ECO:0000256" key="1">
    <source>
        <dbReference type="SAM" id="MobiDB-lite"/>
    </source>
</evidence>
<evidence type="ECO:0000313" key="3">
    <source>
        <dbReference type="Proteomes" id="UP000004105"/>
    </source>
</evidence>
<dbReference type="STRING" id="267212.GCA_001063965_01563"/>
<dbReference type="HOGENOM" id="CLU_926968_0_0_4"/>